<dbReference type="RefSeq" id="WP_244726936.1">
    <property type="nucleotide sequence ID" value="NZ_CP095045.1"/>
</dbReference>
<dbReference type="InterPro" id="IPR018713">
    <property type="entry name" value="MPAB/Lcp_cat_dom"/>
</dbReference>
<gene>
    <name evidence="3" type="ORF">MUN78_12965</name>
</gene>
<protein>
    <submittedName>
        <fullName evidence="3">DUF2236 domain-containing protein</fullName>
    </submittedName>
</protein>
<dbReference type="Pfam" id="PF09995">
    <property type="entry name" value="MPAB_Lcp_cat"/>
    <property type="match status" value="1"/>
</dbReference>
<evidence type="ECO:0000313" key="4">
    <source>
        <dbReference type="Proteomes" id="UP000831786"/>
    </source>
</evidence>
<dbReference type="PANTHER" id="PTHR36151">
    <property type="entry name" value="BLR2777 PROTEIN"/>
    <property type="match status" value="1"/>
</dbReference>
<accession>A0ABY4FK34</accession>
<name>A0ABY4FK34_9MICO</name>
<feature type="domain" description="ER-bound oxygenase mpaB/mpaB'/Rubber oxygenase catalytic" evidence="2">
    <location>
        <begin position="73"/>
        <end position="302"/>
    </location>
</feature>
<dbReference type="PANTHER" id="PTHR36151:SF3">
    <property type="entry name" value="ER-BOUND OXYGENASE MPAB_MPAB'_RUBBER OXYGENASE CATALYTIC DOMAIN-CONTAINING PROTEIN"/>
    <property type="match status" value="1"/>
</dbReference>
<feature type="region of interest" description="Disordered" evidence="1">
    <location>
        <begin position="1"/>
        <end position="21"/>
    </location>
</feature>
<evidence type="ECO:0000259" key="2">
    <source>
        <dbReference type="Pfam" id="PF09995"/>
    </source>
</evidence>
<sequence>MSRTDTPPAAPANEPPARAARTGCPVARRGVLPAAPGAGDVAAASPGGASGAADTAGPLGADTGYFGPGSVSWRLFSDPSSQLGGVAALLLQSLNPMMMRVFAGTSGYATDVEGRGERTGRYIDTTVFGDRAHADAAAAAVRRLHARSVWTDPRTGEELRADTEEWLAWTHNCIVYGVLRAADAFGPLLTVAEQDRFVVEQHEAARLVGIAGTAFLPGTRAELDRYIDDNRGWMALTIPAAEISRALRKPALRGNPAKVWAAVNIQDGILSLLPDWALLLLGIDGRPLSLRGAARVTRRLVAASRSGRSAEELITAVAERVQTHPYQRLRGTP</sequence>
<dbReference type="Proteomes" id="UP000831786">
    <property type="component" value="Chromosome"/>
</dbReference>
<keyword evidence="4" id="KW-1185">Reference proteome</keyword>
<evidence type="ECO:0000256" key="1">
    <source>
        <dbReference type="SAM" id="MobiDB-lite"/>
    </source>
</evidence>
<proteinExistence type="predicted"/>
<organism evidence="3 4">
    <name type="scientific">Leucobacter allii</name>
    <dbReference type="NCBI Taxonomy" id="2932247"/>
    <lineage>
        <taxon>Bacteria</taxon>
        <taxon>Bacillati</taxon>
        <taxon>Actinomycetota</taxon>
        <taxon>Actinomycetes</taxon>
        <taxon>Micrococcales</taxon>
        <taxon>Microbacteriaceae</taxon>
        <taxon>Leucobacter</taxon>
    </lineage>
</organism>
<reference evidence="3 4" key="1">
    <citation type="submission" date="2022-04" db="EMBL/GenBank/DDBJ databases">
        <title>Leucobacter sp. isolated from rhizosphere of garlic.</title>
        <authorList>
            <person name="Won M."/>
            <person name="Lee C.-M."/>
            <person name="Woen H.-Y."/>
            <person name="Kwon S.-W."/>
        </authorList>
    </citation>
    <scope>NUCLEOTIDE SEQUENCE [LARGE SCALE GENOMIC DNA]</scope>
    <source>
        <strain evidence="3 4">H21R-40</strain>
    </source>
</reference>
<evidence type="ECO:0000313" key="3">
    <source>
        <dbReference type="EMBL" id="UOQ56577.1"/>
    </source>
</evidence>
<dbReference type="EMBL" id="CP095045">
    <property type="protein sequence ID" value="UOQ56577.1"/>
    <property type="molecule type" value="Genomic_DNA"/>
</dbReference>